<dbReference type="InterPro" id="IPR006560">
    <property type="entry name" value="AWS_dom"/>
</dbReference>
<dbReference type="InterPro" id="IPR046341">
    <property type="entry name" value="SET_dom_sf"/>
</dbReference>
<dbReference type="GO" id="GO:0032259">
    <property type="term" value="P:methylation"/>
    <property type="evidence" value="ECO:0007669"/>
    <property type="project" value="UniProtKB-KW"/>
</dbReference>
<sequence>MQASFETFEDELPDKHKTSLKCQNTSLSSLAPEKDSPCKSPTILSFDAYGNLTSSDDPDAYSHEVPSLAEFDYILSSFEGKLPEDGDTKLGKDEKKSHPKKKNGAFKKKISRIRSEVVSSESTTSLSDTELRQAFKKDFDSTSLGLTSRYGRTRKQKSDDGFLFGTLNFNELRKITSTSPKKVRHSSSSDGKSDSEITVADDDSSGKMSHTFETLSANLTNYSSEDEFVSANKNNRSKPKPKIKRKRSLSNKSLGEPAQKRVADHKVKKVQSRASKRNKKEKKLDNSEISKQDISQEQPDKSPKNVTDSGAKSTDDVLHSKKCDSKKKTFINLKSIDDDVNIIKSSLAATKKDSPKKEIKIDSELETVESEPVKSSLMKLNEVSICSQSEEESKINEPEILKMETLADEIKPEDTVITKYGRHIKKTVPLDVSSIKKIKNEILPSEKSEGNAAVLEEEFLDIVNTNDLEIEKEFPCQYFTGDLVWAYLKGNPAWPGMITYPRNESSFTKFKMIIPYKGMDDLISFYEDLKANTKNVSNWKTVEKNFFKLSSKMTSLFSLKSKSVKSLNWYRAVKEADSAFILERYERIQHFKPPEVEKSKNKKNKTIASKSESVHPASRLTNISNSNINVGNNNNNNTKGETNSNKSKSSDDFSGFDEDSSYERRKTKRMKLESKVKRGDFEVYLQKHLESTIQTSNISREKAKKLLQKKWNKLTPVQKLRYKSKVSYNPLSSCDTDDSSSDLSTNSSKSKKNSCEDELHESVRGTYRVARNEKVCIVCESVSKKSGTDMVKCKGLCGSLFHLSCIGLDTQPAGEFKCVECLSGTFKCFICKSSEGSRNKCSVNLCGKFYHDDCLKKWPQVSRCTNSRQVEKFVCPRHVCHMCAANADDMNDPAARTPPFTRCLRCPTTYHTGETCVAAGVEEVSQNYHICTKHIQLAKPTNHHFNVNWCFCCSKGGSLLLCDQCPAAFHAECLNITAPDGGYVCEDCENGKFPVYGDIVWVKLGQYRWWPGEVLHPRYIPDNIENLHHVQGMFCVHFFGSDDYYWLNRGRTFHYQEGDQGSKGTTSKMLEQKFQKALNEAVVAYRKQKEKRELQEQNRSLKGNMIFYECLIFVYCFRMLMVECIKEVCPAKERCNNQRFQKRQYPNVFPFKTQARGWGLKTKDFIKKGSFVIEYVGELIDEAEFRRRIDDMHECKEQNYYFLTVETDRMIDAGPKGNLARFMNHSCQPNCETQKWTVGADTRVGLFALEDIPEDSELTFNYNLECVGTEKKICNCGAQNCSGFIGVKVQKIDATGGLKKLENGLKKKKKVKRKRTEKDSENECFRCGYEGDLILCDVAKCPKGYHLDCLGLKELPKGKWSCPWHHCDECGSRSVNKCVMCPNSYCRFHSNEKFNPLPGFENVCLDHCAEDLEALRGRMKAETNYQQSEDKVRMCQPENTPKIMVVIKDSIPTSREVSLQSQKEKKSLDQINLNLPKSKEKSAVSKSRQIERALKIVVNNNNNNSNAGSKSTKLKIAKRQKENMLSDGKKDPVKNEIPSNDLRNLRSKVKNRDTNL</sequence>
<keyword evidence="10" id="KW-0862">Zinc</keyword>
<feature type="domain" description="PWWP" evidence="17">
    <location>
        <begin position="996"/>
        <end position="1058"/>
    </location>
</feature>
<dbReference type="InterPro" id="IPR000313">
    <property type="entry name" value="PWWP_dom"/>
</dbReference>
<dbReference type="InterPro" id="IPR019787">
    <property type="entry name" value="Znf_PHD-finger"/>
</dbReference>
<feature type="region of interest" description="Disordered" evidence="14">
    <location>
        <begin position="593"/>
        <end position="670"/>
    </location>
</feature>
<evidence type="ECO:0000256" key="4">
    <source>
        <dbReference type="ARBA" id="ARBA00022553"/>
    </source>
</evidence>
<feature type="domain" description="SET" evidence="16">
    <location>
        <begin position="1138"/>
        <end position="1263"/>
    </location>
</feature>
<evidence type="ECO:0000256" key="13">
    <source>
        <dbReference type="PROSITE-ProRule" id="PRU00146"/>
    </source>
</evidence>
<dbReference type="Gene3D" id="2.30.30.140">
    <property type="match status" value="2"/>
</dbReference>
<feature type="compositionally biased region" description="Basic residues" evidence="14">
    <location>
        <begin position="266"/>
        <end position="281"/>
    </location>
</feature>
<feature type="region of interest" description="Disordered" evidence="14">
    <location>
        <begin position="143"/>
        <end position="162"/>
    </location>
</feature>
<dbReference type="SMART" id="SM00508">
    <property type="entry name" value="PostSET"/>
    <property type="match status" value="1"/>
</dbReference>
<dbReference type="InterPro" id="IPR047443">
    <property type="entry name" value="HMG-box_NSD2"/>
</dbReference>
<dbReference type="InterPro" id="IPR050777">
    <property type="entry name" value="SET2_Histone-Lys_MeTrsfase"/>
</dbReference>
<feature type="compositionally biased region" description="Basic and acidic residues" evidence="14">
    <location>
        <begin position="82"/>
        <end position="96"/>
    </location>
</feature>
<evidence type="ECO:0000256" key="10">
    <source>
        <dbReference type="ARBA" id="ARBA00022833"/>
    </source>
</evidence>
<dbReference type="SUPFAM" id="SSF82199">
    <property type="entry name" value="SET domain"/>
    <property type="match status" value="1"/>
</dbReference>
<evidence type="ECO:0000256" key="1">
    <source>
        <dbReference type="ARBA" id="ARBA00004123"/>
    </source>
</evidence>
<feature type="region of interest" description="Disordered" evidence="14">
    <location>
        <begin position="731"/>
        <end position="753"/>
    </location>
</feature>
<keyword evidence="20" id="KW-1185">Reference proteome</keyword>
<dbReference type="SMART" id="SM00293">
    <property type="entry name" value="PWWP"/>
    <property type="match status" value="2"/>
</dbReference>
<dbReference type="Proteomes" id="UP000326759">
    <property type="component" value="Unassembled WGS sequence"/>
</dbReference>
<dbReference type="PROSITE" id="PS50280">
    <property type="entry name" value="SET"/>
    <property type="match status" value="1"/>
</dbReference>
<dbReference type="FunFam" id="2.30.30.140:FF:000099">
    <property type="entry name" value="Histone-lysine N-methyltransferase"/>
    <property type="match status" value="1"/>
</dbReference>
<feature type="region of interest" description="Disordered" evidence="14">
    <location>
        <begin position="223"/>
        <end position="319"/>
    </location>
</feature>
<evidence type="ECO:0000256" key="8">
    <source>
        <dbReference type="ARBA" id="ARBA00022723"/>
    </source>
</evidence>
<dbReference type="Gene3D" id="3.30.40.10">
    <property type="entry name" value="Zinc/RING finger domain, C3HC4 (zinc finger)"/>
    <property type="match status" value="4"/>
</dbReference>
<dbReference type="PANTHER" id="PTHR22884">
    <property type="entry name" value="SET DOMAIN PROTEINS"/>
    <property type="match status" value="1"/>
</dbReference>
<dbReference type="InterPro" id="IPR019786">
    <property type="entry name" value="Zinc_finger_PHD-type_CS"/>
</dbReference>
<feature type="domain" description="Post-SET" evidence="18">
    <location>
        <begin position="1270"/>
        <end position="1286"/>
    </location>
</feature>
<feature type="region of interest" description="Disordered" evidence="14">
    <location>
        <begin position="1"/>
        <end position="38"/>
    </location>
</feature>
<proteinExistence type="predicted"/>
<dbReference type="GO" id="GO:0005634">
    <property type="term" value="C:nucleus"/>
    <property type="evidence" value="ECO:0007669"/>
    <property type="project" value="UniProtKB-SubCell"/>
</dbReference>
<evidence type="ECO:0000256" key="3">
    <source>
        <dbReference type="ARBA" id="ARBA00022454"/>
    </source>
</evidence>
<dbReference type="CDD" id="cd19173">
    <property type="entry name" value="SET_NSD"/>
    <property type="match status" value="1"/>
</dbReference>
<dbReference type="CDD" id="cd15566">
    <property type="entry name" value="PHD3_NSD"/>
    <property type="match status" value="1"/>
</dbReference>
<keyword evidence="6 19" id="KW-0808">Transferase</keyword>
<keyword evidence="8" id="KW-0479">Metal-binding</keyword>
<evidence type="ECO:0000256" key="12">
    <source>
        <dbReference type="ARBA" id="ARBA00023242"/>
    </source>
</evidence>
<dbReference type="Pfam" id="PF00856">
    <property type="entry name" value="SET"/>
    <property type="match status" value="1"/>
</dbReference>
<dbReference type="InterPro" id="IPR011011">
    <property type="entry name" value="Znf_FYVE_PHD"/>
</dbReference>
<feature type="region of interest" description="Disordered" evidence="14">
    <location>
        <begin position="82"/>
        <end position="108"/>
    </location>
</feature>
<keyword evidence="9 13" id="KW-0863">Zinc-finger</keyword>
<organism evidence="19 20">
    <name type="scientific">Armadillidium nasatum</name>
    <dbReference type="NCBI Taxonomy" id="96803"/>
    <lineage>
        <taxon>Eukaryota</taxon>
        <taxon>Metazoa</taxon>
        <taxon>Ecdysozoa</taxon>
        <taxon>Arthropoda</taxon>
        <taxon>Crustacea</taxon>
        <taxon>Multicrustacea</taxon>
        <taxon>Malacostraca</taxon>
        <taxon>Eumalacostraca</taxon>
        <taxon>Peracarida</taxon>
        <taxon>Isopoda</taxon>
        <taxon>Oniscidea</taxon>
        <taxon>Crinocheta</taxon>
        <taxon>Armadillidiidae</taxon>
        <taxon>Armadillidium</taxon>
    </lineage>
</organism>
<dbReference type="GO" id="GO:0016279">
    <property type="term" value="F:protein-lysine N-methyltransferase activity"/>
    <property type="evidence" value="ECO:0007669"/>
    <property type="project" value="UniProtKB-ARBA"/>
</dbReference>
<evidence type="ECO:0000256" key="14">
    <source>
        <dbReference type="SAM" id="MobiDB-lite"/>
    </source>
</evidence>
<accession>A0A5N5TDX5</accession>
<comment type="caution">
    <text evidence="19">The sequence shown here is derived from an EMBL/GenBank/DDBJ whole genome shotgun (WGS) entry which is preliminary data.</text>
</comment>
<dbReference type="Pfam" id="PF17907">
    <property type="entry name" value="AWS"/>
    <property type="match status" value="1"/>
</dbReference>
<dbReference type="Gene3D" id="2.170.270.10">
    <property type="entry name" value="SET domain"/>
    <property type="match status" value="1"/>
</dbReference>
<dbReference type="SMART" id="SM00317">
    <property type="entry name" value="SET"/>
    <property type="match status" value="1"/>
</dbReference>
<dbReference type="CDD" id="cd05838">
    <property type="entry name" value="PWWP_NSD_rpt2"/>
    <property type="match status" value="1"/>
</dbReference>
<comment type="subcellular location">
    <subcellularLocation>
        <location evidence="2">Chromosome</location>
    </subcellularLocation>
    <subcellularLocation>
        <location evidence="1">Nucleus</location>
    </subcellularLocation>
</comment>
<dbReference type="CDD" id="cd15568">
    <property type="entry name" value="PHD5_NSD"/>
    <property type="match status" value="1"/>
</dbReference>
<feature type="region of interest" description="Disordered" evidence="14">
    <location>
        <begin position="1500"/>
        <end position="1556"/>
    </location>
</feature>
<feature type="domain" description="PWWP" evidence="17">
    <location>
        <begin position="480"/>
        <end position="551"/>
    </location>
</feature>
<dbReference type="CDD" id="cd15565">
    <property type="entry name" value="PHD2_NSD"/>
    <property type="match status" value="1"/>
</dbReference>
<dbReference type="Pfam" id="PF00855">
    <property type="entry name" value="PWWP"/>
    <property type="match status" value="2"/>
</dbReference>
<keyword evidence="12" id="KW-0539">Nucleus</keyword>
<feature type="compositionally biased region" description="Basic and acidic residues" evidence="14">
    <location>
        <begin position="1519"/>
        <end position="1534"/>
    </location>
</feature>
<evidence type="ECO:0000313" key="19">
    <source>
        <dbReference type="EMBL" id="KAB7504866.1"/>
    </source>
</evidence>
<dbReference type="SMART" id="SM00570">
    <property type="entry name" value="AWS"/>
    <property type="match status" value="1"/>
</dbReference>
<evidence type="ECO:0000256" key="7">
    <source>
        <dbReference type="ARBA" id="ARBA00022691"/>
    </source>
</evidence>
<keyword evidence="11" id="KW-0156">Chromatin regulator</keyword>
<feature type="region of interest" description="Disordered" evidence="14">
    <location>
        <begin position="174"/>
        <end position="209"/>
    </location>
</feature>
<evidence type="ECO:0000259" key="15">
    <source>
        <dbReference type="PROSITE" id="PS50016"/>
    </source>
</evidence>
<keyword evidence="7" id="KW-0949">S-adenosyl-L-methionine</keyword>
<dbReference type="PROSITE" id="PS50016">
    <property type="entry name" value="ZF_PHD_2"/>
    <property type="match status" value="2"/>
</dbReference>
<dbReference type="CDD" id="cd21991">
    <property type="entry name" value="HMG-box_NSD2"/>
    <property type="match status" value="1"/>
</dbReference>
<dbReference type="CDD" id="cd15567">
    <property type="entry name" value="PHD4_NSD"/>
    <property type="match status" value="1"/>
</dbReference>
<dbReference type="Pfam" id="PF22908">
    <property type="entry name" value="PHD_NSD"/>
    <property type="match status" value="1"/>
</dbReference>
<dbReference type="InterPro" id="IPR055198">
    <property type="entry name" value="NSD_PHD"/>
</dbReference>
<dbReference type="PROSITE" id="PS01359">
    <property type="entry name" value="ZF_PHD_1"/>
    <property type="match status" value="1"/>
</dbReference>
<evidence type="ECO:0000256" key="6">
    <source>
        <dbReference type="ARBA" id="ARBA00022679"/>
    </source>
</evidence>
<feature type="compositionally biased region" description="Polar residues" evidence="14">
    <location>
        <begin position="20"/>
        <end position="29"/>
    </location>
</feature>
<evidence type="ECO:0000259" key="18">
    <source>
        <dbReference type="PROSITE" id="PS50868"/>
    </source>
</evidence>
<dbReference type="GO" id="GO:0005694">
    <property type="term" value="C:chromosome"/>
    <property type="evidence" value="ECO:0007669"/>
    <property type="project" value="UniProtKB-SubCell"/>
</dbReference>
<keyword evidence="5 19" id="KW-0489">Methyltransferase</keyword>
<dbReference type="Pfam" id="PF23011">
    <property type="entry name" value="PHD-1st_NSD"/>
    <property type="match status" value="2"/>
</dbReference>
<dbReference type="SMART" id="SM00249">
    <property type="entry name" value="PHD"/>
    <property type="match status" value="4"/>
</dbReference>
<feature type="domain" description="PHD-type" evidence="15">
    <location>
        <begin position="947"/>
        <end position="991"/>
    </location>
</feature>
<reference evidence="19 20" key="1">
    <citation type="journal article" date="2019" name="PLoS Biol.">
        <title>Sex chromosomes control vertical transmission of feminizing Wolbachia symbionts in an isopod.</title>
        <authorList>
            <person name="Becking T."/>
            <person name="Chebbi M.A."/>
            <person name="Giraud I."/>
            <person name="Moumen B."/>
            <person name="Laverre T."/>
            <person name="Caubet Y."/>
            <person name="Peccoud J."/>
            <person name="Gilbert C."/>
            <person name="Cordaux R."/>
        </authorList>
    </citation>
    <scope>NUCLEOTIDE SEQUENCE [LARGE SCALE GENOMIC DNA]</scope>
    <source>
        <strain evidence="19">ANa2</strain>
        <tissue evidence="19">Whole body excluding digestive tract and cuticle</tissue>
    </source>
</reference>
<dbReference type="SUPFAM" id="SSF57903">
    <property type="entry name" value="FYVE/PHD zinc finger"/>
    <property type="match status" value="3"/>
</dbReference>
<dbReference type="PROSITE" id="PS50812">
    <property type="entry name" value="PWWP"/>
    <property type="match status" value="2"/>
</dbReference>
<feature type="compositionally biased region" description="Basic residues" evidence="14">
    <location>
        <begin position="235"/>
        <end position="249"/>
    </location>
</feature>
<protein>
    <submittedName>
        <fullName evidence="19">Histone-lysine N-methyltransferase NSD2</fullName>
    </submittedName>
</protein>
<evidence type="ECO:0000256" key="11">
    <source>
        <dbReference type="ARBA" id="ARBA00022853"/>
    </source>
</evidence>
<dbReference type="InterPro" id="IPR003616">
    <property type="entry name" value="Post-SET_dom"/>
</dbReference>
<feature type="domain" description="PHD-type" evidence="15">
    <location>
        <begin position="773"/>
        <end position="824"/>
    </location>
</feature>
<dbReference type="InterPro" id="IPR059153">
    <property type="entry name" value="NSD_PHD-1st"/>
</dbReference>
<keyword evidence="3" id="KW-0158">Chromosome</keyword>
<dbReference type="SUPFAM" id="SSF63748">
    <property type="entry name" value="Tudor/PWWP/MBT"/>
    <property type="match status" value="2"/>
</dbReference>
<evidence type="ECO:0000256" key="2">
    <source>
        <dbReference type="ARBA" id="ARBA00004286"/>
    </source>
</evidence>
<keyword evidence="4" id="KW-0597">Phosphoprotein</keyword>
<feature type="non-terminal residue" evidence="19">
    <location>
        <position position="1556"/>
    </location>
</feature>
<evidence type="ECO:0000259" key="16">
    <source>
        <dbReference type="PROSITE" id="PS50280"/>
    </source>
</evidence>
<evidence type="ECO:0000256" key="5">
    <source>
        <dbReference type="ARBA" id="ARBA00022603"/>
    </source>
</evidence>
<dbReference type="InterPro" id="IPR001965">
    <property type="entry name" value="Znf_PHD"/>
</dbReference>
<evidence type="ECO:0000259" key="17">
    <source>
        <dbReference type="PROSITE" id="PS50812"/>
    </source>
</evidence>
<feature type="compositionally biased region" description="Basic residues" evidence="14">
    <location>
        <begin position="97"/>
        <end position="108"/>
    </location>
</feature>
<dbReference type="GO" id="GO:0008270">
    <property type="term" value="F:zinc ion binding"/>
    <property type="evidence" value="ECO:0007669"/>
    <property type="project" value="UniProtKB-KW"/>
</dbReference>
<gene>
    <name evidence="19" type="primary">Whsc1</name>
    <name evidence="19" type="ORF">Anas_08140</name>
</gene>
<dbReference type="InterPro" id="IPR001214">
    <property type="entry name" value="SET_dom"/>
</dbReference>
<dbReference type="OrthoDB" id="422362at2759"/>
<dbReference type="PROSITE" id="PS50868">
    <property type="entry name" value="POST_SET"/>
    <property type="match status" value="1"/>
</dbReference>
<feature type="compositionally biased region" description="Low complexity" evidence="14">
    <location>
        <begin position="621"/>
        <end position="647"/>
    </location>
</feature>
<evidence type="ECO:0000313" key="20">
    <source>
        <dbReference type="Proteomes" id="UP000326759"/>
    </source>
</evidence>
<dbReference type="InterPro" id="IPR013083">
    <property type="entry name" value="Znf_RING/FYVE/PHD"/>
</dbReference>
<name>A0A5N5TDX5_9CRUS</name>
<dbReference type="EMBL" id="SEYY01002171">
    <property type="protein sequence ID" value="KAB7504866.1"/>
    <property type="molecule type" value="Genomic_DNA"/>
</dbReference>
<evidence type="ECO:0000256" key="9">
    <source>
        <dbReference type="ARBA" id="ARBA00022771"/>
    </source>
</evidence>
<dbReference type="GO" id="GO:0140938">
    <property type="term" value="F:histone H3 methyltransferase activity"/>
    <property type="evidence" value="ECO:0007669"/>
    <property type="project" value="UniProtKB-ARBA"/>
</dbReference>
<feature type="compositionally biased region" description="Basic and acidic residues" evidence="14">
    <location>
        <begin position="282"/>
        <end position="291"/>
    </location>
</feature>